<gene>
    <name evidence="3" type="ORF">SAMN02910344_01236</name>
</gene>
<dbReference type="RefSeq" id="WP_093141966.1">
    <property type="nucleotide sequence ID" value="NZ_FOXF01000019.1"/>
</dbReference>
<dbReference type="PANTHER" id="PTHR45947:SF3">
    <property type="entry name" value="SULFOQUINOVOSYL TRANSFERASE SQD2"/>
    <property type="match status" value="1"/>
</dbReference>
<proteinExistence type="predicted"/>
<dbReference type="PANTHER" id="PTHR45947">
    <property type="entry name" value="SULFOQUINOVOSYL TRANSFERASE SQD2"/>
    <property type="match status" value="1"/>
</dbReference>
<dbReference type="AlphaFoldDB" id="A0A662ZIP9"/>
<protein>
    <submittedName>
        <fullName evidence="3">Glycosyltransferase involved in cell wall bisynthesis</fullName>
    </submittedName>
</protein>
<dbReference type="GO" id="GO:0016758">
    <property type="term" value="F:hexosyltransferase activity"/>
    <property type="evidence" value="ECO:0007669"/>
    <property type="project" value="TreeGrafter"/>
</dbReference>
<evidence type="ECO:0000313" key="3">
    <source>
        <dbReference type="EMBL" id="SFP38141.1"/>
    </source>
</evidence>
<organism evidence="3 4">
    <name type="scientific">Ruminobacter amylophilus</name>
    <dbReference type="NCBI Taxonomy" id="867"/>
    <lineage>
        <taxon>Bacteria</taxon>
        <taxon>Pseudomonadati</taxon>
        <taxon>Pseudomonadota</taxon>
        <taxon>Gammaproteobacteria</taxon>
        <taxon>Aeromonadales</taxon>
        <taxon>Succinivibrionaceae</taxon>
        <taxon>Ruminobacter</taxon>
    </lineage>
</organism>
<feature type="domain" description="Glycosyl transferase family 1" evidence="1">
    <location>
        <begin position="264"/>
        <end position="418"/>
    </location>
</feature>
<dbReference type="Gene3D" id="3.40.50.2000">
    <property type="entry name" value="Glycogen Phosphorylase B"/>
    <property type="match status" value="2"/>
</dbReference>
<keyword evidence="4" id="KW-1185">Reference proteome</keyword>
<feature type="domain" description="Glycosyltransferase subfamily 4-like N-terminal" evidence="2">
    <location>
        <begin position="103"/>
        <end position="239"/>
    </location>
</feature>
<evidence type="ECO:0000259" key="1">
    <source>
        <dbReference type="Pfam" id="PF00534"/>
    </source>
</evidence>
<evidence type="ECO:0000313" key="4">
    <source>
        <dbReference type="Proteomes" id="UP000243745"/>
    </source>
</evidence>
<dbReference type="OrthoDB" id="8756565at2"/>
<name>A0A662ZIP9_9GAMM</name>
<dbReference type="Pfam" id="PF13579">
    <property type="entry name" value="Glyco_trans_4_4"/>
    <property type="match status" value="1"/>
</dbReference>
<reference evidence="3 4" key="1">
    <citation type="submission" date="2016-10" db="EMBL/GenBank/DDBJ databases">
        <authorList>
            <person name="Varghese N."/>
            <person name="Submissions S."/>
        </authorList>
    </citation>
    <scope>NUCLEOTIDE SEQUENCE [LARGE SCALE GENOMIC DNA]</scope>
    <source>
        <strain evidence="3 4">DSM 1361</strain>
    </source>
</reference>
<dbReference type="SUPFAM" id="SSF53756">
    <property type="entry name" value="UDP-Glycosyltransferase/glycogen phosphorylase"/>
    <property type="match status" value="1"/>
</dbReference>
<dbReference type="InterPro" id="IPR001296">
    <property type="entry name" value="Glyco_trans_1"/>
</dbReference>
<keyword evidence="3" id="KW-0808">Transferase</keyword>
<dbReference type="InterPro" id="IPR028098">
    <property type="entry name" value="Glyco_trans_4-like_N"/>
</dbReference>
<sequence length="447" mass="50831">MNISCLHSWYTIHELTRLLKKAEKGTDKSYQGEPGNFLYVPASCLPFHISGYTTRTHEILKSLNAGFERDNASSEHKKKLFVLTRTGYPWDRRDALEYPEESDFNILDGIKYEHLRKPDNNSLTVFYVKKAALALEKYIVENGISCVHAASNHVNALPALLAAKRLGIPFQYEMRGLWELTRISRDPKFAKSHNFRLGLDLEALVATHADRVFVISEQLSQYIQKKWGVKPSAIKLLPNCADVERIRPAEKKATTEPADRKDSSDAAPVTIVYAGSLIVYEGIQTLLKAISVLVYEEHLPVKLEILGDGEYRKTLEALSKELKLESYVSFLGRVSPEEAKRKQDDCSLVCIPREPFDVCKIIPPIKMVEAMAKEKCVIVPDLPVFKDELSEGDSGCLFFKSGDYRDLASVLKNNIYDSEGLREKGIRARQYVIAHRQWKQFTDEVFR</sequence>
<dbReference type="Pfam" id="PF00534">
    <property type="entry name" value="Glycos_transf_1"/>
    <property type="match status" value="1"/>
</dbReference>
<dbReference type="Proteomes" id="UP000243745">
    <property type="component" value="Unassembled WGS sequence"/>
</dbReference>
<dbReference type="InterPro" id="IPR050194">
    <property type="entry name" value="Glycosyltransferase_grp1"/>
</dbReference>
<evidence type="ECO:0000259" key="2">
    <source>
        <dbReference type="Pfam" id="PF13579"/>
    </source>
</evidence>
<dbReference type="EMBL" id="FOXF01000019">
    <property type="protein sequence ID" value="SFP38141.1"/>
    <property type="molecule type" value="Genomic_DNA"/>
</dbReference>
<accession>A0A662ZIP9</accession>